<dbReference type="OrthoDB" id="9804753at2"/>
<keyword evidence="14 19" id="KW-0560">Oxidoreductase</keyword>
<dbReference type="Pfam" id="PF01565">
    <property type="entry name" value="FAD_binding_4"/>
    <property type="match status" value="1"/>
</dbReference>
<dbReference type="GO" id="GO:0051301">
    <property type="term" value="P:cell division"/>
    <property type="evidence" value="ECO:0007669"/>
    <property type="project" value="UniProtKB-KW"/>
</dbReference>
<dbReference type="InterPro" id="IPR036635">
    <property type="entry name" value="MurB_C_sf"/>
</dbReference>
<dbReference type="KEGG" id="kde:CDSE_0830"/>
<dbReference type="HOGENOM" id="CLU_035304_0_0_4"/>
<dbReference type="InterPro" id="IPR011601">
    <property type="entry name" value="MurB_C"/>
</dbReference>
<dbReference type="Pfam" id="PF02873">
    <property type="entry name" value="MurB_C"/>
    <property type="match status" value="1"/>
</dbReference>
<dbReference type="GO" id="GO:0071555">
    <property type="term" value="P:cell wall organization"/>
    <property type="evidence" value="ECO:0007669"/>
    <property type="project" value="UniProtKB-KW"/>
</dbReference>
<dbReference type="NCBIfam" id="TIGR00179">
    <property type="entry name" value="murB"/>
    <property type="match status" value="1"/>
</dbReference>
<dbReference type="EC" id="1.3.1.98" evidence="5 19"/>
<dbReference type="Gene3D" id="3.90.78.10">
    <property type="entry name" value="UDP-N-acetylenolpyruvoylglucosamine reductase, C-terminal domain"/>
    <property type="match status" value="1"/>
</dbReference>
<dbReference type="GO" id="GO:0005829">
    <property type="term" value="C:cytosol"/>
    <property type="evidence" value="ECO:0007669"/>
    <property type="project" value="TreeGrafter"/>
</dbReference>
<organism evidence="21 22">
    <name type="scientific">Candidatus Kinetoplastidibacterium desouzai TCC079E</name>
    <dbReference type="NCBI Taxonomy" id="1208919"/>
    <lineage>
        <taxon>Bacteria</taxon>
        <taxon>Pseudomonadati</taxon>
        <taxon>Pseudomonadota</taxon>
        <taxon>Betaproteobacteria</taxon>
        <taxon>Candidatus Kinetoplastidibacterium</taxon>
    </lineage>
</organism>
<feature type="domain" description="FAD-binding PCMH-type" evidence="20">
    <location>
        <begin position="16"/>
        <end position="187"/>
    </location>
</feature>
<accession>M1LSH2</accession>
<comment type="similarity">
    <text evidence="19">Belongs to the MurB family.</text>
</comment>
<keyword evidence="11 19" id="KW-0521">NADP</keyword>
<protein>
    <recommendedName>
        <fullName evidence="6 19">UDP-N-acetylenolpyruvoylglucosamine reductase</fullName>
        <ecNumber evidence="5 19">1.3.1.98</ecNumber>
    </recommendedName>
    <alternativeName>
        <fullName evidence="17 19">UDP-N-acetylmuramate dehydrogenase</fullName>
    </alternativeName>
</protein>
<dbReference type="STRING" id="1208919.CDSE_0830"/>
<dbReference type="GO" id="GO:0071949">
    <property type="term" value="F:FAD binding"/>
    <property type="evidence" value="ECO:0007669"/>
    <property type="project" value="InterPro"/>
</dbReference>
<evidence type="ECO:0000256" key="15">
    <source>
        <dbReference type="ARBA" id="ARBA00023306"/>
    </source>
</evidence>
<evidence type="ECO:0000256" key="14">
    <source>
        <dbReference type="ARBA" id="ARBA00023002"/>
    </source>
</evidence>
<keyword evidence="22" id="KW-1185">Reference proteome</keyword>
<evidence type="ECO:0000256" key="6">
    <source>
        <dbReference type="ARBA" id="ARBA00015188"/>
    </source>
</evidence>
<comment type="cofactor">
    <cofactor evidence="1 19">
        <name>FAD</name>
        <dbReference type="ChEBI" id="CHEBI:57692"/>
    </cofactor>
</comment>
<evidence type="ECO:0000256" key="19">
    <source>
        <dbReference type="HAMAP-Rule" id="MF_00037"/>
    </source>
</evidence>
<evidence type="ECO:0000256" key="2">
    <source>
        <dbReference type="ARBA" id="ARBA00003921"/>
    </source>
</evidence>
<dbReference type="InterPro" id="IPR016167">
    <property type="entry name" value="FAD-bd_PCMH_sub1"/>
</dbReference>
<dbReference type="InterPro" id="IPR036318">
    <property type="entry name" value="FAD-bd_PCMH-like_sf"/>
</dbReference>
<evidence type="ECO:0000256" key="13">
    <source>
        <dbReference type="ARBA" id="ARBA00022984"/>
    </source>
</evidence>
<dbReference type="GO" id="GO:0009252">
    <property type="term" value="P:peptidoglycan biosynthetic process"/>
    <property type="evidence" value="ECO:0007669"/>
    <property type="project" value="UniProtKB-UniRule"/>
</dbReference>
<feature type="active site" evidence="19">
    <location>
        <position position="163"/>
    </location>
</feature>
<evidence type="ECO:0000256" key="8">
    <source>
        <dbReference type="ARBA" id="ARBA00022618"/>
    </source>
</evidence>
<name>M1LSH2_9PROT</name>
<sequence>MKPCYQNLKSFNTFGIDIHTNNFLTISKVKDLEFVFHNYNKYPNVFIIGGGSNVILSHNVINSLIVKLNFFGISVLYDSDDSVLIEVGSGESWHELVDFCLVNGWYGLENLALIPGTVGGAPVQNIGAYGVEFSKYCYSVVVWDPKNNIFLELYSDECEFSYRNSIFKNKSKNNYFIVSVRFSLEKKWKPVLTYPGLVERINVDNVTPRDVFNVICEIRREKIPDPANIGNVGSFFKNPIVNLDILENLKRDFSNVVFWDIPDNKYKISAGWLISVCGWKGKSIGPVSVHKNQALILVNNSNANSSHVLYLAKSIQNDVFNKTSIYLDIEPSLL</sequence>
<proteinExistence type="inferred from homology"/>
<keyword evidence="9 19" id="KW-0285">Flavoprotein</keyword>
<comment type="subcellular location">
    <subcellularLocation>
        <location evidence="3 19">Cytoplasm</location>
    </subcellularLocation>
</comment>
<evidence type="ECO:0000256" key="11">
    <source>
        <dbReference type="ARBA" id="ARBA00022857"/>
    </source>
</evidence>
<dbReference type="HAMAP" id="MF_00037">
    <property type="entry name" value="MurB"/>
    <property type="match status" value="1"/>
</dbReference>
<dbReference type="PANTHER" id="PTHR21071">
    <property type="entry name" value="UDP-N-ACETYLENOLPYRUVOYLGLUCOSAMINE REDUCTASE"/>
    <property type="match status" value="1"/>
</dbReference>
<dbReference type="eggNOG" id="COG0812">
    <property type="taxonomic scope" value="Bacteria"/>
</dbReference>
<evidence type="ECO:0000259" key="20">
    <source>
        <dbReference type="PROSITE" id="PS51387"/>
    </source>
</evidence>
<evidence type="ECO:0000256" key="1">
    <source>
        <dbReference type="ARBA" id="ARBA00001974"/>
    </source>
</evidence>
<dbReference type="Gene3D" id="3.30.43.10">
    <property type="entry name" value="Uridine Diphospho-n-acetylenolpyruvylglucosamine Reductase, domain 2"/>
    <property type="match status" value="1"/>
</dbReference>
<keyword evidence="13 19" id="KW-0573">Peptidoglycan synthesis</keyword>
<keyword evidence="15 19" id="KW-0131">Cell cycle</keyword>
<dbReference type="SUPFAM" id="SSF56176">
    <property type="entry name" value="FAD-binding/transporter-associated domain-like"/>
    <property type="match status" value="1"/>
</dbReference>
<evidence type="ECO:0000256" key="16">
    <source>
        <dbReference type="ARBA" id="ARBA00023316"/>
    </source>
</evidence>
<dbReference type="SUPFAM" id="SSF56194">
    <property type="entry name" value="Uridine diphospho-N-Acetylenolpyruvylglucosamine reductase, MurB, C-terminal domain"/>
    <property type="match status" value="1"/>
</dbReference>
<evidence type="ECO:0000313" key="21">
    <source>
        <dbReference type="EMBL" id="AGF47081.1"/>
    </source>
</evidence>
<dbReference type="GO" id="GO:0008360">
    <property type="term" value="P:regulation of cell shape"/>
    <property type="evidence" value="ECO:0007669"/>
    <property type="project" value="UniProtKB-KW"/>
</dbReference>
<dbReference type="AlphaFoldDB" id="M1LSH2"/>
<gene>
    <name evidence="19" type="primary">murB</name>
    <name evidence="21" type="ORF">CDSE_0830</name>
</gene>
<feature type="active site" evidence="19">
    <location>
        <position position="330"/>
    </location>
</feature>
<evidence type="ECO:0000256" key="18">
    <source>
        <dbReference type="ARBA" id="ARBA00048914"/>
    </source>
</evidence>
<dbReference type="GO" id="GO:0008762">
    <property type="term" value="F:UDP-N-acetylmuramate dehydrogenase activity"/>
    <property type="evidence" value="ECO:0007669"/>
    <property type="project" value="UniProtKB-UniRule"/>
</dbReference>
<evidence type="ECO:0000256" key="4">
    <source>
        <dbReference type="ARBA" id="ARBA00004752"/>
    </source>
</evidence>
<dbReference type="InterPro" id="IPR016169">
    <property type="entry name" value="FAD-bd_PCMH_sub2"/>
</dbReference>
<keyword evidence="16 19" id="KW-0961">Cell wall biogenesis/degradation</keyword>
<comment type="function">
    <text evidence="2 19">Cell wall formation.</text>
</comment>
<evidence type="ECO:0000256" key="9">
    <source>
        <dbReference type="ARBA" id="ARBA00022630"/>
    </source>
</evidence>
<dbReference type="PATRIC" id="fig|1208919.3.peg.522"/>
<keyword evidence="7 19" id="KW-0963">Cytoplasm</keyword>
<evidence type="ECO:0000256" key="5">
    <source>
        <dbReference type="ARBA" id="ARBA00012518"/>
    </source>
</evidence>
<reference evidence="21 22" key="1">
    <citation type="journal article" date="2013" name="Genome Biol. Evol.">
        <title>Genome evolution and phylogenomic analysis of candidatus kinetoplastibacterium, the betaproteobacterial endosymbionts of strigomonas and angomonas.</title>
        <authorList>
            <person name="Alves J.M."/>
            <person name="Serrano M.G."/>
            <person name="Maia da Silva F."/>
            <person name="Voegtly L.J."/>
            <person name="Matveyev A.V."/>
            <person name="Teixeira M.M."/>
            <person name="Camargo E.P."/>
            <person name="Buck G.A."/>
        </authorList>
    </citation>
    <scope>NUCLEOTIDE SEQUENCE [LARGE SCALE GENOMIC DNA]</scope>
    <source>
        <strain evidence="21 22">TCC079E</strain>
    </source>
</reference>
<dbReference type="PROSITE" id="PS51387">
    <property type="entry name" value="FAD_PCMH"/>
    <property type="match status" value="1"/>
</dbReference>
<keyword evidence="8 19" id="KW-0132">Cell division</keyword>
<feature type="active site" description="Proton donor" evidence="19">
    <location>
        <position position="234"/>
    </location>
</feature>
<evidence type="ECO:0000256" key="3">
    <source>
        <dbReference type="ARBA" id="ARBA00004496"/>
    </source>
</evidence>
<keyword evidence="10 19" id="KW-0274">FAD</keyword>
<evidence type="ECO:0000256" key="17">
    <source>
        <dbReference type="ARBA" id="ARBA00031026"/>
    </source>
</evidence>
<evidence type="ECO:0000256" key="10">
    <source>
        <dbReference type="ARBA" id="ARBA00022827"/>
    </source>
</evidence>
<dbReference type="NCBIfam" id="NF000755">
    <property type="entry name" value="PRK00046.1"/>
    <property type="match status" value="1"/>
</dbReference>
<evidence type="ECO:0000313" key="22">
    <source>
        <dbReference type="Proteomes" id="UP000011547"/>
    </source>
</evidence>
<dbReference type="RefSeq" id="WP_015396492.1">
    <property type="nucleotide sequence ID" value="NC_020294.1"/>
</dbReference>
<evidence type="ECO:0000256" key="7">
    <source>
        <dbReference type="ARBA" id="ARBA00022490"/>
    </source>
</evidence>
<dbReference type="Proteomes" id="UP000011547">
    <property type="component" value="Chromosome"/>
</dbReference>
<dbReference type="UniPathway" id="UPA00219"/>
<dbReference type="InterPro" id="IPR006094">
    <property type="entry name" value="Oxid_FAD_bind_N"/>
</dbReference>
<dbReference type="Gene3D" id="3.30.465.10">
    <property type="match status" value="1"/>
</dbReference>
<dbReference type="EMBL" id="CP003803">
    <property type="protein sequence ID" value="AGF47081.1"/>
    <property type="molecule type" value="Genomic_DNA"/>
</dbReference>
<evidence type="ECO:0000256" key="12">
    <source>
        <dbReference type="ARBA" id="ARBA00022960"/>
    </source>
</evidence>
<comment type="catalytic activity">
    <reaction evidence="18 19">
        <text>UDP-N-acetyl-alpha-D-muramate + NADP(+) = UDP-N-acetyl-3-O-(1-carboxyvinyl)-alpha-D-glucosamine + NADPH + H(+)</text>
        <dbReference type="Rhea" id="RHEA:12248"/>
        <dbReference type="ChEBI" id="CHEBI:15378"/>
        <dbReference type="ChEBI" id="CHEBI:57783"/>
        <dbReference type="ChEBI" id="CHEBI:58349"/>
        <dbReference type="ChEBI" id="CHEBI:68483"/>
        <dbReference type="ChEBI" id="CHEBI:70757"/>
        <dbReference type="EC" id="1.3.1.98"/>
    </reaction>
</comment>
<keyword evidence="12 19" id="KW-0133">Cell shape</keyword>
<dbReference type="PANTHER" id="PTHR21071:SF4">
    <property type="entry name" value="UDP-N-ACETYLENOLPYRUVOYLGLUCOSAMINE REDUCTASE"/>
    <property type="match status" value="1"/>
</dbReference>
<dbReference type="InterPro" id="IPR016166">
    <property type="entry name" value="FAD-bd_PCMH"/>
</dbReference>
<comment type="pathway">
    <text evidence="4 19">Cell wall biogenesis; peptidoglycan biosynthesis.</text>
</comment>
<dbReference type="InterPro" id="IPR003170">
    <property type="entry name" value="MurB"/>
</dbReference>